<dbReference type="GO" id="GO:0036297">
    <property type="term" value="P:interstrand cross-link repair"/>
    <property type="evidence" value="ECO:0007669"/>
    <property type="project" value="TreeGrafter"/>
</dbReference>
<gene>
    <name evidence="1" type="ORF">TCLT_LOCUS6008</name>
</gene>
<keyword evidence="2" id="KW-1185">Reference proteome</keyword>
<dbReference type="GO" id="GO:0003684">
    <property type="term" value="F:damaged DNA binding"/>
    <property type="evidence" value="ECO:0007669"/>
    <property type="project" value="TreeGrafter"/>
</dbReference>
<dbReference type="STRING" id="103827.A0A0N5CZT2"/>
<dbReference type="GO" id="GO:0000723">
    <property type="term" value="P:telomere maintenance"/>
    <property type="evidence" value="ECO:0007669"/>
    <property type="project" value="TreeGrafter"/>
</dbReference>
<dbReference type="GO" id="GO:0006303">
    <property type="term" value="P:double-strand break repair via nonhomologous end joining"/>
    <property type="evidence" value="ECO:0007669"/>
    <property type="project" value="TreeGrafter"/>
</dbReference>
<accession>A0A0N5CZT2</accession>
<organism evidence="3">
    <name type="scientific">Thelazia callipaeda</name>
    <name type="common">Oriental eyeworm</name>
    <name type="synonym">Parasitic nematode</name>
    <dbReference type="NCBI Taxonomy" id="103827"/>
    <lineage>
        <taxon>Eukaryota</taxon>
        <taxon>Metazoa</taxon>
        <taxon>Ecdysozoa</taxon>
        <taxon>Nematoda</taxon>
        <taxon>Chromadorea</taxon>
        <taxon>Rhabditida</taxon>
        <taxon>Spirurina</taxon>
        <taxon>Spiruromorpha</taxon>
        <taxon>Thelazioidea</taxon>
        <taxon>Thelaziidae</taxon>
        <taxon>Thelazia</taxon>
    </lineage>
</organism>
<dbReference type="OrthoDB" id="262529at2759"/>
<proteinExistence type="predicted"/>
<protein>
    <submittedName>
        <fullName evidence="3">Lactamase_B domain-containing protein</fullName>
    </submittedName>
</protein>
<reference evidence="3" key="1">
    <citation type="submission" date="2017-02" db="UniProtKB">
        <authorList>
            <consortium name="WormBaseParasite"/>
        </authorList>
    </citation>
    <scope>IDENTIFICATION</scope>
</reference>
<evidence type="ECO:0000313" key="2">
    <source>
        <dbReference type="Proteomes" id="UP000276776"/>
    </source>
</evidence>
<evidence type="ECO:0000313" key="3">
    <source>
        <dbReference type="WBParaSite" id="TCLT_0000601901-mRNA-1"/>
    </source>
</evidence>
<dbReference type="PANTHER" id="PTHR23240">
    <property type="entry name" value="DNA CROSS-LINK REPAIR PROTEIN PSO2/SNM1-RELATED"/>
    <property type="match status" value="1"/>
</dbReference>
<dbReference type="InterPro" id="IPR036866">
    <property type="entry name" value="RibonucZ/Hydroxyglut_hydro"/>
</dbReference>
<dbReference type="Gene3D" id="3.60.15.10">
    <property type="entry name" value="Ribonuclease Z/Hydroxyacylglutathione hydrolase-like"/>
    <property type="match status" value="1"/>
</dbReference>
<sequence>MGTRLGVVIDGFIAVDNFRIKSEDIKYYFLTHAHSDHYCSLDNKWNSGIIYCSPITAQVLPLVTHRSRSKRCGVNKNFIRTLELNVWHRMDGFSVMLLDANHIFGSVMFVFEGDRIPNGRTLVTGDFRADTQFYQNVFAMSILQEVSIFNDLFYLDATYINCTQNEFPSREASTAEICELVNELQKNGSNPITFIVPKIGREQLLVDVATKFKVCEILQK</sequence>
<reference evidence="1 2" key="2">
    <citation type="submission" date="2018-11" db="EMBL/GenBank/DDBJ databases">
        <authorList>
            <consortium name="Pathogen Informatics"/>
        </authorList>
    </citation>
    <scope>NUCLEOTIDE SEQUENCE [LARGE SCALE GENOMIC DNA]</scope>
</reference>
<dbReference type="SUPFAM" id="SSF56281">
    <property type="entry name" value="Metallo-hydrolase/oxidoreductase"/>
    <property type="match status" value="1"/>
</dbReference>
<name>A0A0N5CZT2_THECL</name>
<dbReference type="AlphaFoldDB" id="A0A0N5CZT2"/>
<dbReference type="GO" id="GO:0035312">
    <property type="term" value="F:5'-3' DNA exonuclease activity"/>
    <property type="evidence" value="ECO:0007669"/>
    <property type="project" value="TreeGrafter"/>
</dbReference>
<dbReference type="WBParaSite" id="TCLT_0000601901-mRNA-1">
    <property type="protein sequence ID" value="TCLT_0000601901-mRNA-1"/>
    <property type="gene ID" value="TCLT_0000601901"/>
</dbReference>
<dbReference type="PANTHER" id="PTHR23240:SF26">
    <property type="entry name" value="5' EXONUCLEASE APOLLO"/>
    <property type="match status" value="1"/>
</dbReference>
<dbReference type="Proteomes" id="UP000276776">
    <property type="component" value="Unassembled WGS sequence"/>
</dbReference>
<evidence type="ECO:0000313" key="1">
    <source>
        <dbReference type="EMBL" id="VDN03321.1"/>
    </source>
</evidence>
<dbReference type="EMBL" id="UYYF01004381">
    <property type="protein sequence ID" value="VDN03321.1"/>
    <property type="molecule type" value="Genomic_DNA"/>
</dbReference>